<gene>
    <name evidence="1" type="ORF">TM448A02708_0006</name>
    <name evidence="2" type="ORF">TM448B00195_0033</name>
</gene>
<sequence length="271" mass="30820">MMIQSENKIIGGGLLELPVDKRDFNYPKVFGAIKKTTDEDFIIGKTEILDQDNSDYCTGFSTCSASAIQEGKILNPFWSFAVSKMISGDLDAYGQDLRTALKVHTKYGAIEDMVDKGRSINEYPSDLFDKAIEHKKQSYFSVFGIDLFNEIRSALWTHKSACITGAVWKNDWSNAKDGIITEEIGDEMGGHAFIFIGQKKINDKIYLVAQLSNGIEFGDKGLFYFPKEVINRDCRFGTFCFIDMPVEEARKKSWSLIRQFWEQIKLLLKSF</sequence>
<name>A0A6H1ZY23_9ZZZZ</name>
<dbReference type="InterPro" id="IPR038765">
    <property type="entry name" value="Papain-like_cys_pep_sf"/>
</dbReference>
<dbReference type="SUPFAM" id="SSF54001">
    <property type="entry name" value="Cysteine proteinases"/>
    <property type="match status" value="1"/>
</dbReference>
<dbReference type="EMBL" id="MT144597">
    <property type="protein sequence ID" value="QJH94193.1"/>
    <property type="molecule type" value="Genomic_DNA"/>
</dbReference>
<organism evidence="1">
    <name type="scientific">viral metagenome</name>
    <dbReference type="NCBI Taxonomy" id="1070528"/>
    <lineage>
        <taxon>unclassified sequences</taxon>
        <taxon>metagenomes</taxon>
        <taxon>organismal metagenomes</taxon>
    </lineage>
</organism>
<protein>
    <recommendedName>
        <fullName evidence="3">Peptidase C1A papain C-terminal domain-containing protein</fullName>
    </recommendedName>
</protein>
<evidence type="ECO:0000313" key="1">
    <source>
        <dbReference type="EMBL" id="QJA52408.1"/>
    </source>
</evidence>
<dbReference type="AlphaFoldDB" id="A0A6H1ZY23"/>
<evidence type="ECO:0008006" key="3">
    <source>
        <dbReference type="Google" id="ProtNLM"/>
    </source>
</evidence>
<proteinExistence type="predicted"/>
<accession>A0A6H1ZY23</accession>
<dbReference type="EMBL" id="MT144337">
    <property type="protein sequence ID" value="QJA52408.1"/>
    <property type="molecule type" value="Genomic_DNA"/>
</dbReference>
<reference evidence="1" key="1">
    <citation type="submission" date="2020-03" db="EMBL/GenBank/DDBJ databases">
        <title>The deep terrestrial virosphere.</title>
        <authorList>
            <person name="Holmfeldt K."/>
            <person name="Nilsson E."/>
            <person name="Simone D."/>
            <person name="Lopez-Fernandez M."/>
            <person name="Wu X."/>
            <person name="de Brujin I."/>
            <person name="Lundin D."/>
            <person name="Andersson A."/>
            <person name="Bertilsson S."/>
            <person name="Dopson M."/>
        </authorList>
    </citation>
    <scope>NUCLEOTIDE SEQUENCE</scope>
    <source>
        <strain evidence="1">TM448A02708</strain>
        <strain evidence="2">TM448B00195</strain>
    </source>
</reference>
<evidence type="ECO:0000313" key="2">
    <source>
        <dbReference type="EMBL" id="QJH94193.1"/>
    </source>
</evidence>
<dbReference type="Gene3D" id="3.90.70.10">
    <property type="entry name" value="Cysteine proteinases"/>
    <property type="match status" value="1"/>
</dbReference>